<accession>R7ZPE6</accession>
<organism evidence="1 2">
    <name type="scientific">Lunatimonas lonarensis</name>
    <dbReference type="NCBI Taxonomy" id="1232681"/>
    <lineage>
        <taxon>Bacteria</taxon>
        <taxon>Pseudomonadati</taxon>
        <taxon>Bacteroidota</taxon>
        <taxon>Cytophagia</taxon>
        <taxon>Cytophagales</taxon>
        <taxon>Cyclobacteriaceae</taxon>
    </lineage>
</organism>
<evidence type="ECO:0000313" key="1">
    <source>
        <dbReference type="EMBL" id="EON75991.1"/>
    </source>
</evidence>
<dbReference type="AlphaFoldDB" id="R7ZPE6"/>
<dbReference type="EMBL" id="AQHR01000091">
    <property type="protein sequence ID" value="EON75991.1"/>
    <property type="molecule type" value="Genomic_DNA"/>
</dbReference>
<evidence type="ECO:0000313" key="2">
    <source>
        <dbReference type="Proteomes" id="UP000013909"/>
    </source>
</evidence>
<dbReference type="OrthoDB" id="3796513at2"/>
<dbReference type="STRING" id="1232681.ADIS_3579"/>
<keyword evidence="2" id="KW-1185">Reference proteome</keyword>
<sequence length="955" mass="108726">MIDKKLLIFRFILCSLVLLTPRLGSATRFGFSTIENDSYRFQPLGNSNQPGSWQVERKEKGTVSRVISQEFIVLFSKDDPGYSFGKRATGGSPVALWGERQEMDGWIDNEQIVINPVSYNVSGSTVVFQFQSHPLFEFESKVSLPNGAGVPEISWILRPKVDGYFGVVFTGLEGKNPSQLDFLYQPLIWSWKRFPEQAVVTPESYATTPAVFTNYQGATEGLAIPSKEIPYRFATAENSRFGLQLRTGDAKAKPMVMAPLLGGEGSYLASGASSSFSVQYFLEPGTWVAGADYLYQQVMDYPLERQNAMVSLNETFHNMIDLAMDDYYSGWIDEYKGYDYKFDVPFTVKNVSALHPLSIALTTDNQQIYDRRGLPMLEYLMSREKYLYAINAFPEKQTQNPSHFLKGPAMELWEMASIHQLLGGTNTVFPKEMERLFGKSRQLNLQTEVSGASWKDYLARCLVGDDRRYLDSAIRLADEYLELTFHKYPTDFSTNAGLRDAQATFVNDYSTTWQELLELYELTLDQKYLDAAYEGAKQLSLWTRSTPFAPDKAIVVNEGGKVEGIFPGRRFKADSYEWQEFDMTTRIQEQKVPAWHTSLVGLLPEQPGTYVYGPIMLFHQAGAMLRMAQLKNDETLRRIAYNGILGRYNNFPGYYFTSLQTNVYQQTNYPLHPYLDVKYNALFYNHIWPHIALLQDFLVSDAHLRTDGAVDFPSLFSPGYAFLTNKVYGHAAGSIYGHPNVRLWLPKNPFFTKEIGFNHVLGRDGENTYLVLMNTSNRYINDTIHLRKEVFKWDEGRRYAAVSLGTQGANEVRFVESGRLAIQIPPLGTSVIKIEGMFQESSFGVALPEASALENNDFVRREYAAASLGTITGMSLKVSDNYKDIYVFSSATETETAKVIWSYQLGEDEWEEISDEVYPFEFSLRVKEPHKAVRWKWTSYDPQGKAHETEVHLLR</sequence>
<proteinExistence type="predicted"/>
<gene>
    <name evidence="1" type="ORF">ADIS_3579</name>
</gene>
<name>R7ZPE6_9BACT</name>
<reference evidence="1 2" key="1">
    <citation type="submission" date="2013-02" db="EMBL/GenBank/DDBJ databases">
        <title>A novel strain isolated from Lonar lake, Maharashtra, India.</title>
        <authorList>
            <person name="Singh A."/>
        </authorList>
    </citation>
    <scope>NUCLEOTIDE SEQUENCE [LARGE SCALE GENOMIC DNA]</scope>
    <source>
        <strain evidence="1 2">AK24</strain>
    </source>
</reference>
<comment type="caution">
    <text evidence="1">The sequence shown here is derived from an EMBL/GenBank/DDBJ whole genome shotgun (WGS) entry which is preliminary data.</text>
</comment>
<dbReference type="Proteomes" id="UP000013909">
    <property type="component" value="Unassembled WGS sequence"/>
</dbReference>
<protein>
    <submittedName>
        <fullName evidence="1">Uncharacterized protein</fullName>
    </submittedName>
</protein>
<dbReference type="RefSeq" id="WP_010855711.1">
    <property type="nucleotide sequence ID" value="NZ_AQHR01000091.1"/>
</dbReference>